<comment type="caution">
    <text evidence="1">The sequence shown here is derived from an EMBL/GenBank/DDBJ whole genome shotgun (WGS) entry which is preliminary data.</text>
</comment>
<gene>
    <name evidence="1" type="ORF">BON30_24820</name>
</gene>
<reference evidence="2" key="1">
    <citation type="submission" date="2016-11" db="EMBL/GenBank/DDBJ databases">
        <authorList>
            <person name="Shukria A."/>
            <person name="Stevens D.C."/>
        </authorList>
    </citation>
    <scope>NUCLEOTIDE SEQUENCE [LARGE SCALE GENOMIC DNA]</scope>
    <source>
        <strain evidence="2">Cbfe23</strain>
    </source>
</reference>
<accession>A0A1L9B7Y1</accession>
<dbReference type="Proteomes" id="UP000182229">
    <property type="component" value="Unassembled WGS sequence"/>
</dbReference>
<dbReference type="STRING" id="83449.BON30_24820"/>
<sequence length="524" mass="57953">MLYAAGSPVINSFKGAQKLTPLGSQSLRELSSNEARIHAKKVWEYEHPTLDTVTRVTARHRNMADMAMPVLDSITWGEVSVRLYDGTTCPLPLTQPFLLKTQSVNEAVIPASNKGFWQLPGNLHSSFHHVFGYEITSSGQVQAIATPDKGHILPTGANPPLRVLVCLALGCMGERNEFEPGGVLGAAKLLPHLMIVTNKRVESVQGAITLTRNERTPHVKMGDDEMTAEISSGLYTDNNDTTVTPDLPFWNILFDYYWTDPTPGRFEVVKRNAKERSSAGAVNYLHEEIVPSPMGSMPSGAVYRTRNVLKWARQGEFDNIHIAPKMKIPLDAVAKSPSAWKLNQPVSMAPFCVHDCFHTHWRWGNLLYDPFGWFDTNPKWVRGWSGGSATSPGRPYSEAGAPLVPCNQDVTLHLLNPRSFKYVARAYAPAVGEWQVLNHHGSAYAIHANGLAEAVQSILGTMHSPPINTSRGSWARFYWGLRYGTYVYNKFADPNPTLPASPSGIKFAERLKLDATTLAKLRAL</sequence>
<organism evidence="1 2">
    <name type="scientific">Cystobacter ferrugineus</name>
    <dbReference type="NCBI Taxonomy" id="83449"/>
    <lineage>
        <taxon>Bacteria</taxon>
        <taxon>Pseudomonadati</taxon>
        <taxon>Myxococcota</taxon>
        <taxon>Myxococcia</taxon>
        <taxon>Myxococcales</taxon>
        <taxon>Cystobacterineae</taxon>
        <taxon>Archangiaceae</taxon>
        <taxon>Cystobacter</taxon>
    </lineage>
</organism>
<dbReference type="AlphaFoldDB" id="A0A1L9B7Y1"/>
<proteinExistence type="predicted"/>
<evidence type="ECO:0000313" key="2">
    <source>
        <dbReference type="Proteomes" id="UP000182229"/>
    </source>
</evidence>
<reference evidence="1 2" key="2">
    <citation type="submission" date="2016-12" db="EMBL/GenBank/DDBJ databases">
        <title>Draft Genome Sequence of Cystobacter ferrugineus Strain Cbfe23.</title>
        <authorList>
            <person name="Akbar S."/>
            <person name="Dowd S.E."/>
            <person name="Stevens D.C."/>
        </authorList>
    </citation>
    <scope>NUCLEOTIDE SEQUENCE [LARGE SCALE GENOMIC DNA]</scope>
    <source>
        <strain evidence="1 2">Cbfe23</strain>
    </source>
</reference>
<keyword evidence="2" id="KW-1185">Reference proteome</keyword>
<protein>
    <submittedName>
        <fullName evidence="1">Uncharacterized protein</fullName>
    </submittedName>
</protein>
<dbReference type="EMBL" id="MPIN01000006">
    <property type="protein sequence ID" value="OJH38359.1"/>
    <property type="molecule type" value="Genomic_DNA"/>
</dbReference>
<name>A0A1L9B7Y1_9BACT</name>
<evidence type="ECO:0000313" key="1">
    <source>
        <dbReference type="EMBL" id="OJH38359.1"/>
    </source>
</evidence>